<feature type="compositionally biased region" description="Polar residues" evidence="9">
    <location>
        <begin position="72"/>
        <end position="86"/>
    </location>
</feature>
<dbReference type="SUPFAM" id="SSF57850">
    <property type="entry name" value="RING/U-box"/>
    <property type="match status" value="1"/>
</dbReference>
<comment type="catalytic activity">
    <reaction evidence="1">
        <text>S-ubiquitinyl-[E2 ubiquitin-conjugating enzyme]-L-cysteine + [acceptor protein]-L-lysine = [E2 ubiquitin-conjugating enzyme]-L-cysteine + N(6)-ubiquitinyl-[acceptor protein]-L-lysine.</text>
        <dbReference type="EC" id="2.3.2.27"/>
    </reaction>
</comment>
<keyword evidence="5 8" id="KW-0863">Zinc-finger</keyword>
<proteinExistence type="predicted"/>
<evidence type="ECO:0000256" key="1">
    <source>
        <dbReference type="ARBA" id="ARBA00000900"/>
    </source>
</evidence>
<evidence type="ECO:0000256" key="8">
    <source>
        <dbReference type="PROSITE-ProRule" id="PRU00175"/>
    </source>
</evidence>
<dbReference type="Proteomes" id="UP000242525">
    <property type="component" value="Unassembled WGS sequence"/>
</dbReference>
<dbReference type="AlphaFoldDB" id="A0A0J9XBK1"/>
<feature type="region of interest" description="Disordered" evidence="9">
    <location>
        <begin position="339"/>
        <end position="361"/>
    </location>
</feature>
<evidence type="ECO:0000313" key="11">
    <source>
        <dbReference type="EMBL" id="CDO54587.1"/>
    </source>
</evidence>
<dbReference type="InterPro" id="IPR045191">
    <property type="entry name" value="MBR1/2-like"/>
</dbReference>
<evidence type="ECO:0000259" key="10">
    <source>
        <dbReference type="PROSITE" id="PS50089"/>
    </source>
</evidence>
<name>A0A0J9XBK1_GEOCN</name>
<comment type="caution">
    <text evidence="11">The sequence shown here is derived from an EMBL/GenBank/DDBJ whole genome shotgun (WGS) entry which is preliminary data.</text>
</comment>
<keyword evidence="3" id="KW-0808">Transferase</keyword>
<feature type="compositionally biased region" description="Low complexity" evidence="9">
    <location>
        <begin position="168"/>
        <end position="184"/>
    </location>
</feature>
<dbReference type="EMBL" id="CCBN010000008">
    <property type="protein sequence ID" value="CDO54587.1"/>
    <property type="molecule type" value="Genomic_DNA"/>
</dbReference>
<feature type="region of interest" description="Disordered" evidence="9">
    <location>
        <begin position="534"/>
        <end position="559"/>
    </location>
</feature>
<feature type="compositionally biased region" description="Polar residues" evidence="9">
    <location>
        <begin position="10"/>
        <end position="29"/>
    </location>
</feature>
<feature type="region of interest" description="Disordered" evidence="9">
    <location>
        <begin position="162"/>
        <end position="209"/>
    </location>
</feature>
<gene>
    <name evidence="11" type="ORF">BN980_GECA08s01528g</name>
</gene>
<evidence type="ECO:0000256" key="6">
    <source>
        <dbReference type="ARBA" id="ARBA00022786"/>
    </source>
</evidence>
<evidence type="ECO:0000256" key="7">
    <source>
        <dbReference type="ARBA" id="ARBA00022833"/>
    </source>
</evidence>
<keyword evidence="12" id="KW-1185">Reference proteome</keyword>
<sequence>MDHDSPHSMHFTSHTQTSNSGSVTHININSTSTSTTRTRTRSRSIFSSLGSLRSRPSSHPPAQQPSPGHGSTSRATEQPASPAQNARSMRESRRRSRFSPSAIGARISQFGSSLLSSIRPDRRDNLPAPASSEPVANPRLIASNTTSTDPIYLNTWSDVSTENELPVRRSSSSLSLVRSESPSPNDFSRSEDPSPPQSTWPRRSESNNTEDQATILAQLLAIAATATAISLVDNSRLIDSNLTGHTILGSPSSSGNGATSENETTFTGFLSSLRTGLLASELSSSFNNDSSTSNNSTTGDDESPPNRPVNFFRMFRFPPSPSEPNQVPILMVGVRPVENRSSSPAQAPFSSLGGSQTGSRRDLFMRDEDSEVDDMDADSIIFRNTALHDSPSTRNNDGNNQESPRQSWVIFVLGGTYPMDHPVLLAPSLFSDNPSYEDLITLESFMGQVKPPVATAADVERSGGLYTVGSGSELEPPIGEDSRCLICLSNYVSGDECRKLNDCCHSFHQECIDQWLLRGRNSCPLCRREGVKHAAEEDAPTAATTAPTTVTDLPNMTSL</sequence>
<evidence type="ECO:0000256" key="4">
    <source>
        <dbReference type="ARBA" id="ARBA00022723"/>
    </source>
</evidence>
<dbReference type="PANTHER" id="PTHR22937:SF65">
    <property type="entry name" value="E3 UBIQUITIN-PROTEIN LIGASE ARK2C"/>
    <property type="match status" value="1"/>
</dbReference>
<feature type="domain" description="RING-type" evidence="10">
    <location>
        <begin position="484"/>
        <end position="527"/>
    </location>
</feature>
<feature type="compositionally biased region" description="Polar residues" evidence="9">
    <location>
        <begin position="199"/>
        <end position="209"/>
    </location>
</feature>
<dbReference type="SMART" id="SM00184">
    <property type="entry name" value="RING"/>
    <property type="match status" value="1"/>
</dbReference>
<reference evidence="11" key="1">
    <citation type="submission" date="2014-03" db="EMBL/GenBank/DDBJ databases">
        <authorList>
            <person name="Casaregola S."/>
        </authorList>
    </citation>
    <scope>NUCLEOTIDE SEQUENCE [LARGE SCALE GENOMIC DNA]</scope>
    <source>
        <strain evidence="11">CLIB 918</strain>
    </source>
</reference>
<dbReference type="CDD" id="cd16461">
    <property type="entry name" value="RING-H2_EL5-like"/>
    <property type="match status" value="1"/>
</dbReference>
<dbReference type="STRING" id="1173061.A0A0J9XBK1"/>
<dbReference type="Gene3D" id="3.30.40.10">
    <property type="entry name" value="Zinc/RING finger domain, C3HC4 (zinc finger)"/>
    <property type="match status" value="1"/>
</dbReference>
<keyword evidence="7" id="KW-0862">Zinc</keyword>
<feature type="compositionally biased region" description="Low complexity" evidence="9">
    <location>
        <begin position="283"/>
        <end position="298"/>
    </location>
</feature>
<dbReference type="GO" id="GO:0005634">
    <property type="term" value="C:nucleus"/>
    <property type="evidence" value="ECO:0007669"/>
    <property type="project" value="TreeGrafter"/>
</dbReference>
<dbReference type="PANTHER" id="PTHR22937">
    <property type="entry name" value="E3 UBIQUITIN-PROTEIN LIGASE RNF165"/>
    <property type="match status" value="1"/>
</dbReference>
<evidence type="ECO:0000256" key="3">
    <source>
        <dbReference type="ARBA" id="ARBA00022679"/>
    </source>
</evidence>
<dbReference type="GO" id="GO:0061630">
    <property type="term" value="F:ubiquitin protein ligase activity"/>
    <property type="evidence" value="ECO:0007669"/>
    <property type="project" value="UniProtKB-EC"/>
</dbReference>
<evidence type="ECO:0000313" key="12">
    <source>
        <dbReference type="Proteomes" id="UP000242525"/>
    </source>
</evidence>
<feature type="region of interest" description="Disordered" evidence="9">
    <location>
        <begin position="384"/>
        <end position="403"/>
    </location>
</feature>
<dbReference type="Pfam" id="PF13639">
    <property type="entry name" value="zf-RING_2"/>
    <property type="match status" value="1"/>
</dbReference>
<dbReference type="PROSITE" id="PS50089">
    <property type="entry name" value="ZF_RING_2"/>
    <property type="match status" value="1"/>
</dbReference>
<evidence type="ECO:0000256" key="5">
    <source>
        <dbReference type="ARBA" id="ARBA00022771"/>
    </source>
</evidence>
<dbReference type="InterPro" id="IPR001841">
    <property type="entry name" value="Znf_RING"/>
</dbReference>
<keyword evidence="4" id="KW-0479">Metal-binding</keyword>
<dbReference type="EC" id="2.3.2.27" evidence="2"/>
<dbReference type="OrthoDB" id="8062037at2759"/>
<evidence type="ECO:0000256" key="9">
    <source>
        <dbReference type="SAM" id="MobiDB-lite"/>
    </source>
</evidence>
<feature type="region of interest" description="Disordered" evidence="9">
    <location>
        <begin position="283"/>
        <end position="311"/>
    </location>
</feature>
<feature type="compositionally biased region" description="Polar residues" evidence="9">
    <location>
        <begin position="339"/>
        <end position="358"/>
    </location>
</feature>
<feature type="compositionally biased region" description="Polar residues" evidence="9">
    <location>
        <begin position="390"/>
        <end position="403"/>
    </location>
</feature>
<evidence type="ECO:0000256" key="2">
    <source>
        <dbReference type="ARBA" id="ARBA00012483"/>
    </source>
</evidence>
<keyword evidence="6" id="KW-0833">Ubl conjugation pathway</keyword>
<dbReference type="InterPro" id="IPR013083">
    <property type="entry name" value="Znf_RING/FYVE/PHD"/>
</dbReference>
<feature type="compositionally biased region" description="Low complexity" evidence="9">
    <location>
        <begin position="540"/>
        <end position="552"/>
    </location>
</feature>
<feature type="compositionally biased region" description="Low complexity" evidence="9">
    <location>
        <begin position="30"/>
        <end position="57"/>
    </location>
</feature>
<accession>A0A0J9XBK1</accession>
<protein>
    <recommendedName>
        <fullName evidence="2">RING-type E3 ubiquitin transferase</fullName>
        <ecNumber evidence="2">2.3.2.27</ecNumber>
    </recommendedName>
</protein>
<organism evidence="11 12">
    <name type="scientific">Geotrichum candidum</name>
    <name type="common">Oospora lactis</name>
    <name type="synonym">Dipodascus geotrichum</name>
    <dbReference type="NCBI Taxonomy" id="1173061"/>
    <lineage>
        <taxon>Eukaryota</taxon>
        <taxon>Fungi</taxon>
        <taxon>Dikarya</taxon>
        <taxon>Ascomycota</taxon>
        <taxon>Saccharomycotina</taxon>
        <taxon>Dipodascomycetes</taxon>
        <taxon>Dipodascales</taxon>
        <taxon>Dipodascaceae</taxon>
        <taxon>Geotrichum</taxon>
    </lineage>
</organism>
<feature type="region of interest" description="Disordered" evidence="9">
    <location>
        <begin position="1"/>
        <end position="143"/>
    </location>
</feature>
<dbReference type="GO" id="GO:0008270">
    <property type="term" value="F:zinc ion binding"/>
    <property type="evidence" value="ECO:0007669"/>
    <property type="project" value="UniProtKB-KW"/>
</dbReference>